<gene>
    <name evidence="10" type="ORF">HNP76_000961</name>
</gene>
<evidence type="ECO:0000256" key="7">
    <source>
        <dbReference type="ARBA" id="ARBA00022989"/>
    </source>
</evidence>
<dbReference type="Proteomes" id="UP000518887">
    <property type="component" value="Unassembled WGS sequence"/>
</dbReference>
<accession>A0A7W8LLN5</accession>
<organism evidence="10 11">
    <name type="scientific">Treponema ruminis</name>
    <dbReference type="NCBI Taxonomy" id="744515"/>
    <lineage>
        <taxon>Bacteria</taxon>
        <taxon>Pseudomonadati</taxon>
        <taxon>Spirochaetota</taxon>
        <taxon>Spirochaetia</taxon>
        <taxon>Spirochaetales</taxon>
        <taxon>Treponemataceae</taxon>
        <taxon>Treponema</taxon>
    </lineage>
</organism>
<evidence type="ECO:0000256" key="8">
    <source>
        <dbReference type="ARBA" id="ARBA00023136"/>
    </source>
</evidence>
<evidence type="ECO:0000256" key="9">
    <source>
        <dbReference type="SAM" id="Phobius"/>
    </source>
</evidence>
<keyword evidence="11" id="KW-1185">Reference proteome</keyword>
<evidence type="ECO:0000256" key="1">
    <source>
        <dbReference type="ARBA" id="ARBA00022448"/>
    </source>
</evidence>
<evidence type="ECO:0000313" key="10">
    <source>
        <dbReference type="EMBL" id="MBB5225604.1"/>
    </source>
</evidence>
<name>A0A7W8LLN5_9SPIR</name>
<keyword evidence="4" id="KW-0288">FMN</keyword>
<dbReference type="InterPro" id="IPR004338">
    <property type="entry name" value="NqrB/RnfD"/>
</dbReference>
<feature type="transmembrane region" description="Helical" evidence="9">
    <location>
        <begin position="123"/>
        <end position="142"/>
    </location>
</feature>
<evidence type="ECO:0000313" key="11">
    <source>
        <dbReference type="Proteomes" id="UP000518887"/>
    </source>
</evidence>
<keyword evidence="5 9" id="KW-0812">Transmembrane</keyword>
<dbReference type="GO" id="GO:0005886">
    <property type="term" value="C:plasma membrane"/>
    <property type="evidence" value="ECO:0007669"/>
    <property type="project" value="TreeGrafter"/>
</dbReference>
<feature type="transmembrane region" description="Helical" evidence="9">
    <location>
        <begin position="262"/>
        <end position="281"/>
    </location>
</feature>
<dbReference type="RefSeq" id="WP_184658053.1">
    <property type="nucleotide sequence ID" value="NZ_CP031518.1"/>
</dbReference>
<keyword evidence="3" id="KW-0285">Flavoprotein</keyword>
<dbReference type="GO" id="GO:0055085">
    <property type="term" value="P:transmembrane transport"/>
    <property type="evidence" value="ECO:0007669"/>
    <property type="project" value="InterPro"/>
</dbReference>
<dbReference type="PANTHER" id="PTHR30578:SF0">
    <property type="entry name" value="ION-TRANSLOCATING OXIDOREDUCTASE COMPLEX SUBUNIT D"/>
    <property type="match status" value="1"/>
</dbReference>
<reference evidence="10 11" key="1">
    <citation type="submission" date="2020-08" db="EMBL/GenBank/DDBJ databases">
        <title>Genomic Encyclopedia of Type Strains, Phase IV (KMG-IV): sequencing the most valuable type-strain genomes for metagenomic binning, comparative biology and taxonomic classification.</title>
        <authorList>
            <person name="Goeker M."/>
        </authorList>
    </citation>
    <scope>NUCLEOTIDE SEQUENCE [LARGE SCALE GENOMIC DNA]</scope>
    <source>
        <strain evidence="10 11">DSM 103462</strain>
    </source>
</reference>
<evidence type="ECO:0000256" key="4">
    <source>
        <dbReference type="ARBA" id="ARBA00022643"/>
    </source>
</evidence>
<keyword evidence="1" id="KW-0813">Transport</keyword>
<sequence>MKNKESLYKSIFLGPFTYLRPSVRTEAYIVLSLLLCQVAMLFVTKSFDSLLILLASLLASYAAEFLNKNQNYKNLFVIIASTIRGLVIGLLLPANFPPLAVFFIAFFVLFINKHTLGGFANSWINPAAITAAICWIIGVRFFPAIELPGTAFQSKNIALILIQNGTFPLNSFDVTVTNFLNRRLFSLFGVSIPEGYFSLLWDSHASIPAFRFNLLTIVSSIILLGTDVLNPIIPTVFIFTYGILVKVAAPFFYDGSIFQGDVILALLSSGTLFCTFFLLQWHGTTPFTNRGKFLYGLFAGILAFFILGIGLSPAGFAFIILITNILSLFIQSVENHFLKEFTNSVLLQQVKAVKEGNDA</sequence>
<keyword evidence="7 9" id="KW-1133">Transmembrane helix</keyword>
<protein>
    <submittedName>
        <fullName evidence="10">Electron transport complex protein RnfD</fullName>
    </submittedName>
</protein>
<evidence type="ECO:0000256" key="3">
    <source>
        <dbReference type="ARBA" id="ARBA00022630"/>
    </source>
</evidence>
<evidence type="ECO:0000256" key="2">
    <source>
        <dbReference type="ARBA" id="ARBA00022553"/>
    </source>
</evidence>
<evidence type="ECO:0000256" key="6">
    <source>
        <dbReference type="ARBA" id="ARBA00022967"/>
    </source>
</evidence>
<feature type="transmembrane region" description="Helical" evidence="9">
    <location>
        <begin position="49"/>
        <end position="66"/>
    </location>
</feature>
<keyword evidence="6" id="KW-1278">Translocase</keyword>
<feature type="transmembrane region" description="Helical" evidence="9">
    <location>
        <begin position="27"/>
        <end position="43"/>
    </location>
</feature>
<proteinExistence type="predicted"/>
<evidence type="ECO:0000256" key="5">
    <source>
        <dbReference type="ARBA" id="ARBA00022692"/>
    </source>
</evidence>
<feature type="transmembrane region" description="Helical" evidence="9">
    <location>
        <begin position="86"/>
        <end position="111"/>
    </location>
</feature>
<dbReference type="EMBL" id="JACHFQ010000003">
    <property type="protein sequence ID" value="MBB5225604.1"/>
    <property type="molecule type" value="Genomic_DNA"/>
</dbReference>
<comment type="caution">
    <text evidence="10">The sequence shown here is derived from an EMBL/GenBank/DDBJ whole genome shotgun (WGS) entry which is preliminary data.</text>
</comment>
<feature type="transmembrane region" description="Helical" evidence="9">
    <location>
        <begin position="293"/>
        <end position="322"/>
    </location>
</feature>
<keyword evidence="2" id="KW-0597">Phosphoprotein</keyword>
<dbReference type="PANTHER" id="PTHR30578">
    <property type="entry name" value="ELECTRON TRANSPORT COMPLEX PROTEIN RNFD"/>
    <property type="match status" value="1"/>
</dbReference>
<dbReference type="Pfam" id="PF03116">
    <property type="entry name" value="NQR2_RnfD_RnfE"/>
    <property type="match status" value="1"/>
</dbReference>
<keyword evidence="8 9" id="KW-0472">Membrane</keyword>
<dbReference type="AlphaFoldDB" id="A0A7W8LLN5"/>